<dbReference type="Gene3D" id="1.10.10.10">
    <property type="entry name" value="Winged helix-like DNA-binding domain superfamily/Winged helix DNA-binding domain"/>
    <property type="match status" value="1"/>
</dbReference>
<keyword evidence="3" id="KW-1185">Reference proteome</keyword>
<sequence>MPHNLTESQKFRRTHWCREEMQRCEVCAHSLSGLKWCAGASTSGAYRLLVEAYNKAALSKRTCREWFQKFENGDFDVEHKARSGRPKIYEDAELEELLEEHSSQAQKELALTLEVTQQAVLHRLESLGMIHEQEQRFTSYEDTENWVDLWIASKDKEFFRLGSRTLPERWKKVVASDGLVVASCENGSLLQHKNFVYICSMSPKQDATRHRATGGAEINDLDSVTKTASVREVGVDGREIADGHLETHKNSIKEYRDIHYEIRKRKHTCKALSVTCSRVRRREATVLYSSGVHVRGVNAVDLRTEFDTR</sequence>
<protein>
    <submittedName>
        <fullName evidence="2">Mariner Mos1 transposase</fullName>
    </submittedName>
</protein>
<evidence type="ECO:0000259" key="1">
    <source>
        <dbReference type="Pfam" id="PF17906"/>
    </source>
</evidence>
<dbReference type="InterPro" id="IPR036397">
    <property type="entry name" value="RNaseH_sf"/>
</dbReference>
<dbReference type="OrthoDB" id="6431778at2759"/>
<dbReference type="InterPro" id="IPR036388">
    <property type="entry name" value="WH-like_DNA-bd_sf"/>
</dbReference>
<feature type="domain" description="Mos1 transposase HTH" evidence="1">
    <location>
        <begin position="40"/>
        <end position="74"/>
    </location>
</feature>
<evidence type="ECO:0000313" key="3">
    <source>
        <dbReference type="Proteomes" id="UP000299102"/>
    </source>
</evidence>
<dbReference type="InterPro" id="IPR052709">
    <property type="entry name" value="Transposase-MT_Hybrid"/>
</dbReference>
<evidence type="ECO:0000313" key="2">
    <source>
        <dbReference type="EMBL" id="GBP53098.1"/>
    </source>
</evidence>
<dbReference type="InterPro" id="IPR041426">
    <property type="entry name" value="Mos1_HTH"/>
</dbReference>
<dbReference type="GO" id="GO:0003676">
    <property type="term" value="F:nucleic acid binding"/>
    <property type="evidence" value="ECO:0007669"/>
    <property type="project" value="InterPro"/>
</dbReference>
<comment type="caution">
    <text evidence="2">The sequence shown here is derived from an EMBL/GenBank/DDBJ whole genome shotgun (WGS) entry which is preliminary data.</text>
</comment>
<dbReference type="AlphaFoldDB" id="A0A4C1WNY0"/>
<dbReference type="PANTHER" id="PTHR46060">
    <property type="entry name" value="MARINER MOS1 TRANSPOSASE-LIKE PROTEIN"/>
    <property type="match status" value="1"/>
</dbReference>
<accession>A0A4C1WNY0</accession>
<proteinExistence type="predicted"/>
<gene>
    <name evidence="2" type="ORF">EVAR_43384_1</name>
</gene>
<dbReference type="Gene3D" id="1.10.10.1450">
    <property type="match status" value="1"/>
</dbReference>
<dbReference type="EMBL" id="BGZK01000615">
    <property type="protein sequence ID" value="GBP53098.1"/>
    <property type="molecule type" value="Genomic_DNA"/>
</dbReference>
<reference evidence="2 3" key="1">
    <citation type="journal article" date="2019" name="Commun. Biol.">
        <title>The bagworm genome reveals a unique fibroin gene that provides high tensile strength.</title>
        <authorList>
            <person name="Kono N."/>
            <person name="Nakamura H."/>
            <person name="Ohtoshi R."/>
            <person name="Tomita M."/>
            <person name="Numata K."/>
            <person name="Arakawa K."/>
        </authorList>
    </citation>
    <scope>NUCLEOTIDE SEQUENCE [LARGE SCALE GENOMIC DNA]</scope>
</reference>
<dbReference type="PANTHER" id="PTHR46060:SF1">
    <property type="entry name" value="MARINER MOS1 TRANSPOSASE-LIKE PROTEIN"/>
    <property type="match status" value="1"/>
</dbReference>
<organism evidence="2 3">
    <name type="scientific">Eumeta variegata</name>
    <name type="common">Bagworm moth</name>
    <name type="synonym">Eumeta japonica</name>
    <dbReference type="NCBI Taxonomy" id="151549"/>
    <lineage>
        <taxon>Eukaryota</taxon>
        <taxon>Metazoa</taxon>
        <taxon>Ecdysozoa</taxon>
        <taxon>Arthropoda</taxon>
        <taxon>Hexapoda</taxon>
        <taxon>Insecta</taxon>
        <taxon>Pterygota</taxon>
        <taxon>Neoptera</taxon>
        <taxon>Endopterygota</taxon>
        <taxon>Lepidoptera</taxon>
        <taxon>Glossata</taxon>
        <taxon>Ditrysia</taxon>
        <taxon>Tineoidea</taxon>
        <taxon>Psychidae</taxon>
        <taxon>Oiketicinae</taxon>
        <taxon>Eumeta</taxon>
    </lineage>
</organism>
<dbReference type="Proteomes" id="UP000299102">
    <property type="component" value="Unassembled WGS sequence"/>
</dbReference>
<dbReference type="Pfam" id="PF17906">
    <property type="entry name" value="HTH_48"/>
    <property type="match status" value="1"/>
</dbReference>
<name>A0A4C1WNY0_EUMVA</name>
<dbReference type="Gene3D" id="3.30.420.10">
    <property type="entry name" value="Ribonuclease H-like superfamily/Ribonuclease H"/>
    <property type="match status" value="1"/>
</dbReference>